<comment type="similarity">
    <text evidence="5">Belongs to the TRAFAC class myosin-kinesin ATPase superfamily. Kinesin family.</text>
</comment>
<dbReference type="SMART" id="SM00129">
    <property type="entry name" value="KISc"/>
    <property type="match status" value="1"/>
</dbReference>
<evidence type="ECO:0000256" key="4">
    <source>
        <dbReference type="ARBA" id="ARBA00023212"/>
    </source>
</evidence>
<dbReference type="PROSITE" id="PS50067">
    <property type="entry name" value="KINESIN_MOTOR_2"/>
    <property type="match status" value="1"/>
</dbReference>
<dbReference type="PANTHER" id="PTHR24115:SF600">
    <property type="entry name" value="KINESIN-LIKE PROTEIN KIF23"/>
    <property type="match status" value="1"/>
</dbReference>
<keyword evidence="2 5" id="KW-0547">Nucleotide-binding</keyword>
<keyword evidence="4" id="KW-0206">Cytoskeleton</keyword>
<dbReference type="Proteomes" id="UP000030665">
    <property type="component" value="Unassembled WGS sequence"/>
</dbReference>
<dbReference type="GO" id="GO:0005874">
    <property type="term" value="C:microtubule"/>
    <property type="evidence" value="ECO:0007669"/>
    <property type="project" value="TreeGrafter"/>
</dbReference>
<dbReference type="GO" id="GO:0007018">
    <property type="term" value="P:microtubule-based movement"/>
    <property type="evidence" value="ECO:0007669"/>
    <property type="project" value="InterPro"/>
</dbReference>
<dbReference type="InterPro" id="IPR001752">
    <property type="entry name" value="Kinesin_motor_dom"/>
</dbReference>
<dbReference type="Gene3D" id="3.40.850.10">
    <property type="entry name" value="Kinesin motor domain"/>
    <property type="match status" value="1"/>
</dbReference>
<dbReference type="GO" id="GO:0005524">
    <property type="term" value="F:ATP binding"/>
    <property type="evidence" value="ECO:0007669"/>
    <property type="project" value="UniProtKB-UniRule"/>
</dbReference>
<dbReference type="InterPro" id="IPR027640">
    <property type="entry name" value="Kinesin-like_fam"/>
</dbReference>
<organism evidence="7 8">
    <name type="scientific">Trichuris trichiura</name>
    <name type="common">Whipworm</name>
    <name type="synonym">Trichocephalus trichiurus</name>
    <dbReference type="NCBI Taxonomy" id="36087"/>
    <lineage>
        <taxon>Eukaryota</taxon>
        <taxon>Metazoa</taxon>
        <taxon>Ecdysozoa</taxon>
        <taxon>Nematoda</taxon>
        <taxon>Enoplea</taxon>
        <taxon>Dorylaimia</taxon>
        <taxon>Trichinellida</taxon>
        <taxon>Trichuridae</taxon>
        <taxon>Trichuris</taxon>
    </lineage>
</organism>
<feature type="binding site" evidence="5">
    <location>
        <begin position="50"/>
        <end position="57"/>
    </location>
    <ligand>
        <name>ATP</name>
        <dbReference type="ChEBI" id="CHEBI:30616"/>
    </ligand>
</feature>
<keyword evidence="8" id="KW-1185">Reference proteome</keyword>
<keyword evidence="4" id="KW-0963">Cytoplasm</keyword>
<dbReference type="GO" id="GO:0003777">
    <property type="term" value="F:microtubule motor activity"/>
    <property type="evidence" value="ECO:0007669"/>
    <property type="project" value="InterPro"/>
</dbReference>
<sequence length="380" mass="43396">MNLRLWADGRRMNLSVEQRCISVKMVFDRAAFELVEGLLQGKNGLLFTYGITGSGKTYTMTGTPDDIGVLPRCLDVIFNSINHCQVFVPDKSNGFDVQTELAAALEKQRQLTSSVRCINDDNAFAVFVSYIEVYNNYVYDLLDSQPDRLNKPLREDTSRNMYVSGAVEMEVKSTEEAFEIFARGQRLRRVAHTLLNTESSRSHSVFNIRVVQAPLDENGKEVAAYMFRSYQTWFGLSGCINNSLMVLRQCIEQLRENQRTGYDKLVPYRDSRLTHLFKNFFDGEGKVRMIVCLNPSAADYDENVVSFVPCFSSSLKNGLNGSSFCCSAQEMKRRERELAARFRQKDEKLLAVKEIVDRGVPENSFLKPWRYGNTPMKVAW</sequence>
<evidence type="ECO:0000256" key="1">
    <source>
        <dbReference type="ARBA" id="ARBA00004245"/>
    </source>
</evidence>
<gene>
    <name evidence="7" type="ORF">TTRE_0000077201</name>
</gene>
<comment type="subcellular location">
    <subcellularLocation>
        <location evidence="1">Cytoplasm</location>
        <location evidence="1">Cytoskeleton</location>
    </subcellularLocation>
</comment>
<dbReference type="Pfam" id="PF00225">
    <property type="entry name" value="Kinesin"/>
    <property type="match status" value="2"/>
</dbReference>
<evidence type="ECO:0000313" key="7">
    <source>
        <dbReference type="EMBL" id="CDW52510.1"/>
    </source>
</evidence>
<evidence type="ECO:0000259" key="6">
    <source>
        <dbReference type="PROSITE" id="PS50067"/>
    </source>
</evidence>
<dbReference type="GO" id="GO:0008017">
    <property type="term" value="F:microtubule binding"/>
    <property type="evidence" value="ECO:0007669"/>
    <property type="project" value="InterPro"/>
</dbReference>
<dbReference type="OrthoDB" id="2403182at2759"/>
<dbReference type="PANTHER" id="PTHR24115">
    <property type="entry name" value="KINESIN-RELATED"/>
    <property type="match status" value="1"/>
</dbReference>
<evidence type="ECO:0000256" key="3">
    <source>
        <dbReference type="ARBA" id="ARBA00022840"/>
    </source>
</evidence>
<dbReference type="GO" id="GO:0016887">
    <property type="term" value="F:ATP hydrolysis activity"/>
    <property type="evidence" value="ECO:0007669"/>
    <property type="project" value="TreeGrafter"/>
</dbReference>
<dbReference type="InterPro" id="IPR027417">
    <property type="entry name" value="P-loop_NTPase"/>
</dbReference>
<evidence type="ECO:0000256" key="5">
    <source>
        <dbReference type="PROSITE-ProRule" id="PRU00283"/>
    </source>
</evidence>
<keyword evidence="3 5" id="KW-0067">ATP-binding</keyword>
<proteinExistence type="inferred from homology"/>
<dbReference type="PRINTS" id="PR00380">
    <property type="entry name" value="KINESINHEAVY"/>
</dbReference>
<dbReference type="EMBL" id="HG805825">
    <property type="protein sequence ID" value="CDW52510.1"/>
    <property type="molecule type" value="Genomic_DNA"/>
</dbReference>
<dbReference type="AlphaFoldDB" id="A0A077Z1S2"/>
<keyword evidence="5" id="KW-0505">Motor protein</keyword>
<accession>A0A077Z1S2</accession>
<dbReference type="SUPFAM" id="SSF52540">
    <property type="entry name" value="P-loop containing nucleoside triphosphate hydrolases"/>
    <property type="match status" value="1"/>
</dbReference>
<protein>
    <submittedName>
        <fullName evidence="7">Kinesin domain containing protein</fullName>
    </submittedName>
</protein>
<feature type="domain" description="Kinesin motor" evidence="6">
    <location>
        <begin position="1"/>
        <end position="316"/>
    </location>
</feature>
<dbReference type="GO" id="GO:0005871">
    <property type="term" value="C:kinesin complex"/>
    <property type="evidence" value="ECO:0007669"/>
    <property type="project" value="TreeGrafter"/>
</dbReference>
<dbReference type="InterPro" id="IPR036961">
    <property type="entry name" value="Kinesin_motor_dom_sf"/>
</dbReference>
<name>A0A077Z1S2_TRITR</name>
<reference evidence="7" key="2">
    <citation type="submission" date="2014-03" db="EMBL/GenBank/DDBJ databases">
        <title>The whipworm genome and dual-species transcriptomics of an intimate host-pathogen interaction.</title>
        <authorList>
            <person name="Foth B.J."/>
            <person name="Tsai I.J."/>
            <person name="Reid A.J."/>
            <person name="Bancroft A.J."/>
            <person name="Nichol S."/>
            <person name="Tracey A."/>
            <person name="Holroyd N."/>
            <person name="Cotton J.A."/>
            <person name="Stanley E.J."/>
            <person name="Zarowiecki M."/>
            <person name="Liu J.Z."/>
            <person name="Huckvale T."/>
            <person name="Cooper P.J."/>
            <person name="Grencis R.K."/>
            <person name="Berriman M."/>
        </authorList>
    </citation>
    <scope>NUCLEOTIDE SEQUENCE [LARGE SCALE GENOMIC DNA]</scope>
</reference>
<reference evidence="7" key="1">
    <citation type="submission" date="2014-01" db="EMBL/GenBank/DDBJ databases">
        <authorList>
            <person name="Aslett M."/>
        </authorList>
    </citation>
    <scope>NUCLEOTIDE SEQUENCE</scope>
</reference>
<evidence type="ECO:0000313" key="8">
    <source>
        <dbReference type="Proteomes" id="UP000030665"/>
    </source>
</evidence>
<dbReference type="STRING" id="36087.A0A077Z1S2"/>
<dbReference type="GO" id="GO:0005634">
    <property type="term" value="C:nucleus"/>
    <property type="evidence" value="ECO:0007669"/>
    <property type="project" value="TreeGrafter"/>
</dbReference>
<evidence type="ECO:0000256" key="2">
    <source>
        <dbReference type="ARBA" id="ARBA00022741"/>
    </source>
</evidence>